<evidence type="ECO:0000313" key="2">
    <source>
        <dbReference type="EMBL" id="CAF3749198.1"/>
    </source>
</evidence>
<proteinExistence type="predicted"/>
<dbReference type="EMBL" id="CAJNOE010000773">
    <property type="protein sequence ID" value="CAF1330586.1"/>
    <property type="molecule type" value="Genomic_DNA"/>
</dbReference>
<organism evidence="2 3">
    <name type="scientific">Adineta steineri</name>
    <dbReference type="NCBI Taxonomy" id="433720"/>
    <lineage>
        <taxon>Eukaryota</taxon>
        <taxon>Metazoa</taxon>
        <taxon>Spiralia</taxon>
        <taxon>Gnathifera</taxon>
        <taxon>Rotifera</taxon>
        <taxon>Eurotatoria</taxon>
        <taxon>Bdelloidea</taxon>
        <taxon>Adinetida</taxon>
        <taxon>Adinetidae</taxon>
        <taxon>Adineta</taxon>
    </lineage>
</organism>
<name>A0A818Y3Q3_9BILA</name>
<dbReference type="EMBL" id="CAJOBB010000776">
    <property type="protein sequence ID" value="CAF3749198.1"/>
    <property type="molecule type" value="Genomic_DNA"/>
</dbReference>
<dbReference type="AlphaFoldDB" id="A0A818Y3Q3"/>
<gene>
    <name evidence="1" type="ORF">IZO911_LOCUS35665</name>
    <name evidence="2" type="ORF">KXQ929_LOCUS14135</name>
</gene>
<dbReference type="Proteomes" id="UP000663868">
    <property type="component" value="Unassembled WGS sequence"/>
</dbReference>
<protein>
    <submittedName>
        <fullName evidence="2">Uncharacterized protein</fullName>
    </submittedName>
</protein>
<evidence type="ECO:0000313" key="1">
    <source>
        <dbReference type="EMBL" id="CAF1330586.1"/>
    </source>
</evidence>
<accession>A0A818Y3Q3</accession>
<dbReference type="Proteomes" id="UP000663860">
    <property type="component" value="Unassembled WGS sequence"/>
</dbReference>
<comment type="caution">
    <text evidence="2">The sequence shown here is derived from an EMBL/GenBank/DDBJ whole genome shotgun (WGS) entry which is preliminary data.</text>
</comment>
<sequence>MVSNSLQTSKPFLGFVVATKPFLVTDVTIQNGFRTAAFIHSTSTSSSTIDMNVTDQSNLYSNDSLKQLESLLAYIEIADDQLTAAEFVDIHSSIPTYNEWDDDAHLNELIELAREDESEQEEKVSLYI</sequence>
<evidence type="ECO:0000313" key="3">
    <source>
        <dbReference type="Proteomes" id="UP000663868"/>
    </source>
</evidence>
<reference evidence="2" key="1">
    <citation type="submission" date="2021-02" db="EMBL/GenBank/DDBJ databases">
        <authorList>
            <person name="Nowell W R."/>
        </authorList>
    </citation>
    <scope>NUCLEOTIDE SEQUENCE</scope>
</reference>